<protein>
    <submittedName>
        <fullName evidence="1">Sel1 repeat family protein</fullName>
    </submittedName>
</protein>
<dbReference type="OrthoDB" id="9816559at2"/>
<evidence type="ECO:0000313" key="1">
    <source>
        <dbReference type="EMBL" id="TPW27613.1"/>
    </source>
</evidence>
<reference evidence="1 2" key="1">
    <citation type="submission" date="2019-06" db="EMBL/GenBank/DDBJ databases">
        <authorList>
            <person name="Li M."/>
        </authorList>
    </citation>
    <scope>NUCLEOTIDE SEQUENCE [LARGE SCALE GENOMIC DNA]</scope>
    <source>
        <strain evidence="1 2">BGMRC6574</strain>
    </source>
</reference>
<evidence type="ECO:0000313" key="2">
    <source>
        <dbReference type="Proteomes" id="UP000320314"/>
    </source>
</evidence>
<sequence>MLSGPGANRPGTKKPARPVSDAAKAYGAFQRGYYLTAMQYALGPAQKGKAASQTLLAEIFARGLGVPQNLDDAAFWYGQAAGNGDPAAEFRYALFLMAGKQVKKDVARAQKLMKAAADAGVPAAAFNHAQWLVSQTPGDTGMKEALPYYEKAATAGIPDAQYALSQIYRNVDGLPDAKRAQARTWLQRAAEAGYDTAELDLAIWLVDGIEGPKDYEKGFAWMKRAAVDGNVMAQNRLAHLYRKGIGTRQDRLAAATWYVIARRAGLQDDDLQDFFNGLADAAKKKALEKANAMQGQ</sequence>
<organism evidence="1 2">
    <name type="scientific">Pararhizobium mangrovi</name>
    <dbReference type="NCBI Taxonomy" id="2590452"/>
    <lineage>
        <taxon>Bacteria</taxon>
        <taxon>Pseudomonadati</taxon>
        <taxon>Pseudomonadota</taxon>
        <taxon>Alphaproteobacteria</taxon>
        <taxon>Hyphomicrobiales</taxon>
        <taxon>Rhizobiaceae</taxon>
        <taxon>Rhizobium/Agrobacterium group</taxon>
        <taxon>Pararhizobium</taxon>
    </lineage>
</organism>
<dbReference type="Proteomes" id="UP000320314">
    <property type="component" value="Unassembled WGS sequence"/>
</dbReference>
<dbReference type="SMART" id="SM00671">
    <property type="entry name" value="SEL1"/>
    <property type="match status" value="6"/>
</dbReference>
<dbReference type="InterPro" id="IPR006597">
    <property type="entry name" value="Sel1-like"/>
</dbReference>
<dbReference type="InterPro" id="IPR050767">
    <property type="entry name" value="Sel1_AlgK"/>
</dbReference>
<proteinExistence type="predicted"/>
<dbReference type="InterPro" id="IPR011990">
    <property type="entry name" value="TPR-like_helical_dom_sf"/>
</dbReference>
<keyword evidence="2" id="KW-1185">Reference proteome</keyword>
<dbReference type="Pfam" id="PF08238">
    <property type="entry name" value="Sel1"/>
    <property type="match status" value="6"/>
</dbReference>
<dbReference type="AlphaFoldDB" id="A0A506TZV8"/>
<accession>A0A506TZV8</accession>
<name>A0A506TZV8_9HYPH</name>
<dbReference type="SUPFAM" id="SSF81901">
    <property type="entry name" value="HCP-like"/>
    <property type="match status" value="1"/>
</dbReference>
<dbReference type="EMBL" id="VHLH01000020">
    <property type="protein sequence ID" value="TPW27613.1"/>
    <property type="molecule type" value="Genomic_DNA"/>
</dbReference>
<gene>
    <name evidence="1" type="ORF">FJU11_11440</name>
</gene>
<dbReference type="Gene3D" id="1.25.40.10">
    <property type="entry name" value="Tetratricopeptide repeat domain"/>
    <property type="match status" value="2"/>
</dbReference>
<dbReference type="PANTHER" id="PTHR11102:SF160">
    <property type="entry name" value="ERAD-ASSOCIATED E3 UBIQUITIN-PROTEIN LIGASE COMPONENT HRD3"/>
    <property type="match status" value="1"/>
</dbReference>
<comment type="caution">
    <text evidence="1">The sequence shown here is derived from an EMBL/GenBank/DDBJ whole genome shotgun (WGS) entry which is preliminary data.</text>
</comment>
<dbReference type="PANTHER" id="PTHR11102">
    <property type="entry name" value="SEL-1-LIKE PROTEIN"/>
    <property type="match status" value="1"/>
</dbReference>